<dbReference type="NCBIfam" id="TIGR01550">
    <property type="entry name" value="DOC_P1"/>
    <property type="match status" value="1"/>
</dbReference>
<dbReference type="EMBL" id="JBHTJF010000027">
    <property type="protein sequence ID" value="MFD0943775.1"/>
    <property type="molecule type" value="Genomic_DNA"/>
</dbReference>
<evidence type="ECO:0000313" key="2">
    <source>
        <dbReference type="EMBL" id="MFD0943775.1"/>
    </source>
</evidence>
<organism evidence="2 3">
    <name type="scientific">Savagea faecisuis</name>
    <dbReference type="NCBI Taxonomy" id="1274803"/>
    <lineage>
        <taxon>Bacteria</taxon>
        <taxon>Bacillati</taxon>
        <taxon>Bacillota</taxon>
        <taxon>Bacilli</taxon>
        <taxon>Bacillales</taxon>
        <taxon>Caryophanaceae</taxon>
        <taxon>Savagea</taxon>
    </lineage>
</organism>
<dbReference type="InterPro" id="IPR003812">
    <property type="entry name" value="Fido"/>
</dbReference>
<dbReference type="InterPro" id="IPR053737">
    <property type="entry name" value="Type_II_TA_Toxin"/>
</dbReference>
<dbReference type="PANTHER" id="PTHR39426">
    <property type="entry name" value="HOMOLOGY TO DEATH-ON-CURING PROTEIN OF PHAGE P1"/>
    <property type="match status" value="1"/>
</dbReference>
<protein>
    <submittedName>
        <fullName evidence="2">Type II toxin-antitoxin system death-on-curing family toxin</fullName>
    </submittedName>
</protein>
<gene>
    <name evidence="2" type="ORF">ACFQ0V_08350</name>
</gene>
<dbReference type="Gene3D" id="1.20.120.1870">
    <property type="entry name" value="Fic/DOC protein, Fido domain"/>
    <property type="match status" value="1"/>
</dbReference>
<dbReference type="RefSeq" id="WP_381012175.1">
    <property type="nucleotide sequence ID" value="NZ_JBHTJF010000027.1"/>
</dbReference>
<dbReference type="Pfam" id="PF02661">
    <property type="entry name" value="Fic"/>
    <property type="match status" value="1"/>
</dbReference>
<dbReference type="PROSITE" id="PS51459">
    <property type="entry name" value="FIDO"/>
    <property type="match status" value="1"/>
</dbReference>
<accession>A0ABW3GX95</accession>
<sequence length="134" mass="15320">MTWYVTTEVAILVNRQMIMKYSPDEFIGVKDHRLLDSALARPKHTVLGKDAYDTLYLKGAALIQSLAQNHCFHNANKRTALMCTVLFFYYNGYRLVFPGSKEEEDFVVNIVTHNLSLDEISSILKAYAEPNKVD</sequence>
<dbReference type="InterPro" id="IPR006440">
    <property type="entry name" value="Doc"/>
</dbReference>
<keyword evidence="3" id="KW-1185">Reference proteome</keyword>
<proteinExistence type="predicted"/>
<dbReference type="Proteomes" id="UP001596976">
    <property type="component" value="Unassembled WGS sequence"/>
</dbReference>
<dbReference type="PANTHER" id="PTHR39426:SF1">
    <property type="entry name" value="HOMOLOGY TO DEATH-ON-CURING PROTEIN OF PHAGE P1"/>
    <property type="match status" value="1"/>
</dbReference>
<comment type="caution">
    <text evidence="2">The sequence shown here is derived from an EMBL/GenBank/DDBJ whole genome shotgun (WGS) entry which is preliminary data.</text>
</comment>
<evidence type="ECO:0000313" key="3">
    <source>
        <dbReference type="Proteomes" id="UP001596976"/>
    </source>
</evidence>
<reference evidence="3" key="1">
    <citation type="journal article" date="2019" name="Int. J. Syst. Evol. Microbiol.">
        <title>The Global Catalogue of Microorganisms (GCM) 10K type strain sequencing project: providing services to taxonomists for standard genome sequencing and annotation.</title>
        <authorList>
            <consortium name="The Broad Institute Genomics Platform"/>
            <consortium name="The Broad Institute Genome Sequencing Center for Infectious Disease"/>
            <person name="Wu L."/>
            <person name="Ma J."/>
        </authorList>
    </citation>
    <scope>NUCLEOTIDE SEQUENCE [LARGE SCALE GENOMIC DNA]</scope>
    <source>
        <strain evidence="3">CCUG 63563</strain>
    </source>
</reference>
<evidence type="ECO:0000259" key="1">
    <source>
        <dbReference type="PROSITE" id="PS51459"/>
    </source>
</evidence>
<name>A0ABW3GX95_9BACL</name>
<feature type="domain" description="Fido" evidence="1">
    <location>
        <begin position="5"/>
        <end position="129"/>
    </location>
</feature>